<protein>
    <submittedName>
        <fullName evidence="3">Uncharacterized protein</fullName>
    </submittedName>
</protein>
<dbReference type="SMART" id="SM00320">
    <property type="entry name" value="WD40"/>
    <property type="match status" value="3"/>
</dbReference>
<keyword evidence="4" id="KW-1185">Reference proteome</keyword>
<dbReference type="OrthoDB" id="5337252at2"/>
<dbReference type="InterPro" id="IPR015943">
    <property type="entry name" value="WD40/YVTN_repeat-like_dom_sf"/>
</dbReference>
<proteinExistence type="predicted"/>
<dbReference type="AlphaFoldDB" id="A0A3D8IBJ6"/>
<sequence>MFPVKSSLKLVGSVLGVATDKDSIICMDNFYNISTFSKENKVIDKVLQLSKEVEPLHHFSKAVAISYTTSKIAMGFVKATKGVVVTTTPEIAPIAQLTWQKLAISKAAFSHEDDYLATGGEDGRVLLYSADNYQLVLSMPPLPDYISSIAFSQDERLVFAGCFGKSAMIFDVVKNDLVATIKTESLIEDAFFYADNTRLFCVTKEGQTLIYDVLEQKFIKENLLKGAWLTRCRPIAGEEFALVGAKDKQLRIIDLSDNTLSDSIALEHSGITTMRVEDNLLYLGFSDGTIDIADLNEAKEEMLELLNNNDLKGALGLIQSKNIFLQTLKEYRTKLETLWKEMLAKAIDLLAKDQLQEATAVVEPFMLDQRKREEFDYYWQQKEAVAKFMDAIEAKNYMEAYKLVEQNAYLKETVAYAKLEETWEKSFEVSKRLLFQDPQGNLVKAQDLLRPFVTVKSKKDVAMTLLRNSDKFVQADKEYKAKNFVEYFKLCDRLPFLKETLIYRSAMLIGDQIAQRVNACENQNDYTKALEICKLLASMSPFKTLADEKAKTIQIKLDFAQACKERKLADAFKMAETYFELRSMPEYKKLYDDFKRYEKIAFGFAATGNGKATLDNLKDYLYIEYWRDKIAAILKIAYLSEFMLNAPGKEGAQPDICWKETFQYYIERYGKDEEIKKLANEIGLQDVLDSIPFDGNPKGYLTTIVADSLLCIDNQPLHQHEENDKEEQ</sequence>
<keyword evidence="2" id="KW-0677">Repeat</keyword>
<dbReference type="PANTHER" id="PTHR44019:SF8">
    <property type="entry name" value="POC1 CENTRIOLAR PROTEIN HOMOLOG"/>
    <property type="match status" value="1"/>
</dbReference>
<dbReference type="Pfam" id="PF00400">
    <property type="entry name" value="WD40"/>
    <property type="match status" value="1"/>
</dbReference>
<dbReference type="InterPro" id="IPR036322">
    <property type="entry name" value="WD40_repeat_dom_sf"/>
</dbReference>
<dbReference type="EMBL" id="NXLS01000006">
    <property type="protein sequence ID" value="RDU62539.1"/>
    <property type="molecule type" value="Genomic_DNA"/>
</dbReference>
<comment type="caution">
    <text evidence="3">The sequence shown here is derived from an EMBL/GenBank/DDBJ whole genome shotgun (WGS) entry which is preliminary data.</text>
</comment>
<dbReference type="Proteomes" id="UP000256650">
    <property type="component" value="Unassembled WGS sequence"/>
</dbReference>
<dbReference type="GeneID" id="82535930"/>
<reference evidence="3 4" key="1">
    <citation type="submission" date="2018-04" db="EMBL/GenBank/DDBJ databases">
        <title>Novel Campyloabacter and Helicobacter Species and Strains.</title>
        <authorList>
            <person name="Mannion A.J."/>
            <person name="Shen Z."/>
            <person name="Fox J.G."/>
        </authorList>
    </citation>
    <scope>NUCLEOTIDE SEQUENCE [LARGE SCALE GENOMIC DNA]</scope>
    <source>
        <strain evidence="3 4">MIT 99-5101</strain>
    </source>
</reference>
<name>A0A3D8IBJ6_9HELI</name>
<evidence type="ECO:0000313" key="4">
    <source>
        <dbReference type="Proteomes" id="UP000256650"/>
    </source>
</evidence>
<organism evidence="3 4">
    <name type="scientific">Helicobacter ganmani</name>
    <dbReference type="NCBI Taxonomy" id="60246"/>
    <lineage>
        <taxon>Bacteria</taxon>
        <taxon>Pseudomonadati</taxon>
        <taxon>Campylobacterota</taxon>
        <taxon>Epsilonproteobacteria</taxon>
        <taxon>Campylobacterales</taxon>
        <taxon>Helicobacteraceae</taxon>
        <taxon>Helicobacter</taxon>
    </lineage>
</organism>
<dbReference type="Gene3D" id="2.130.10.10">
    <property type="entry name" value="YVTN repeat-like/Quinoprotein amine dehydrogenase"/>
    <property type="match status" value="2"/>
</dbReference>
<accession>A0A3D8IBJ6</accession>
<evidence type="ECO:0000256" key="1">
    <source>
        <dbReference type="ARBA" id="ARBA00022574"/>
    </source>
</evidence>
<dbReference type="RefSeq" id="WP_115551804.1">
    <property type="nucleotide sequence ID" value="NZ_CAOOSM010000006.1"/>
</dbReference>
<gene>
    <name evidence="3" type="ORF">CQA43_06465</name>
</gene>
<dbReference type="SUPFAM" id="SSF50978">
    <property type="entry name" value="WD40 repeat-like"/>
    <property type="match status" value="1"/>
</dbReference>
<evidence type="ECO:0000256" key="2">
    <source>
        <dbReference type="ARBA" id="ARBA00022737"/>
    </source>
</evidence>
<dbReference type="InterPro" id="IPR001680">
    <property type="entry name" value="WD40_rpt"/>
</dbReference>
<evidence type="ECO:0000313" key="3">
    <source>
        <dbReference type="EMBL" id="RDU62539.1"/>
    </source>
</evidence>
<keyword evidence="1" id="KW-0853">WD repeat</keyword>
<dbReference type="InterPro" id="IPR050505">
    <property type="entry name" value="WDR55/POC1"/>
</dbReference>
<dbReference type="PANTHER" id="PTHR44019">
    <property type="entry name" value="WD REPEAT-CONTAINING PROTEIN 55"/>
    <property type="match status" value="1"/>
</dbReference>